<feature type="transmembrane region" description="Helical" evidence="1">
    <location>
        <begin position="386"/>
        <end position="408"/>
    </location>
</feature>
<feature type="transmembrane region" description="Helical" evidence="1">
    <location>
        <begin position="362"/>
        <end position="380"/>
    </location>
</feature>
<evidence type="ECO:0008006" key="4">
    <source>
        <dbReference type="Google" id="ProtNLM"/>
    </source>
</evidence>
<feature type="transmembrane region" description="Helical" evidence="1">
    <location>
        <begin position="340"/>
        <end position="355"/>
    </location>
</feature>
<evidence type="ECO:0000256" key="1">
    <source>
        <dbReference type="SAM" id="Phobius"/>
    </source>
</evidence>
<feature type="transmembrane region" description="Helical" evidence="1">
    <location>
        <begin position="99"/>
        <end position="120"/>
    </location>
</feature>
<feature type="transmembrane region" description="Helical" evidence="1">
    <location>
        <begin position="174"/>
        <end position="198"/>
    </location>
</feature>
<reference evidence="2 3" key="1">
    <citation type="journal article" date="2016" name="Nat. Commun.">
        <title>Thousands of microbial genomes shed light on interconnected biogeochemical processes in an aquifer system.</title>
        <authorList>
            <person name="Anantharaman K."/>
            <person name="Brown C.T."/>
            <person name="Hug L.A."/>
            <person name="Sharon I."/>
            <person name="Castelle C.J."/>
            <person name="Probst A.J."/>
            <person name="Thomas B.C."/>
            <person name="Singh A."/>
            <person name="Wilkins M.J."/>
            <person name="Karaoz U."/>
            <person name="Brodie E.L."/>
            <person name="Williams K.H."/>
            <person name="Hubbard S.S."/>
            <person name="Banfield J.F."/>
        </authorList>
    </citation>
    <scope>NUCLEOTIDE SEQUENCE [LARGE SCALE GENOMIC DNA]</scope>
</reference>
<proteinExistence type="predicted"/>
<dbReference type="EMBL" id="MGFP01000059">
    <property type="protein sequence ID" value="OGM08170.1"/>
    <property type="molecule type" value="Genomic_DNA"/>
</dbReference>
<organism evidence="2 3">
    <name type="scientific">Candidatus Woesebacteria bacterium RBG_13_34_9</name>
    <dbReference type="NCBI Taxonomy" id="1802477"/>
    <lineage>
        <taxon>Bacteria</taxon>
        <taxon>Candidatus Woeseibacteriota</taxon>
    </lineage>
</organism>
<sequence length="416" mass="49489">MLLSIRNYTKTFHNKAIRNLTLLLIIGLLLRLFLSQYFTYYPDLNTYQLWSLDLIRFGFKKFYSLAISNYLPTHLYILWFTGKIYYFINAKLFFIKPELIYKLPGIFADLGNFLLIYLIFQKRISSKILFTLLLVFLFNPLFIINSTFWGQTDSIVIFFVLGSFYLLKNNLLTLSSVILAIGQAFKPFGILVLPFYLIYMFKNNIGINKIITYIIVFVITFCLLFIPFNSGGNLLLFIFQRHFFSIENWNYVTLNAFSFWAIILSIFKRTIGNISEKELFLNLPFFTWGVIIFGIIYIRLLINFIKNLTNTKNTLYLFFFSFSLVFYAMFLFFTRVHERYIYYGLVFLTLCFPFLNKISRFLLFLLMILHFANIVFAYSAASIFNIYFPLWLIVVFSLANLIFFLYFVMEILKRSK</sequence>
<evidence type="ECO:0000313" key="3">
    <source>
        <dbReference type="Proteomes" id="UP000179219"/>
    </source>
</evidence>
<feature type="transmembrane region" description="Helical" evidence="1">
    <location>
        <begin position="249"/>
        <end position="267"/>
    </location>
</feature>
<evidence type="ECO:0000313" key="2">
    <source>
        <dbReference type="EMBL" id="OGM08170.1"/>
    </source>
</evidence>
<keyword evidence="1" id="KW-0472">Membrane</keyword>
<feature type="transmembrane region" description="Helical" evidence="1">
    <location>
        <begin position="20"/>
        <end position="41"/>
    </location>
</feature>
<keyword evidence="1" id="KW-0812">Transmembrane</keyword>
<feature type="transmembrane region" description="Helical" evidence="1">
    <location>
        <begin position="210"/>
        <end position="228"/>
    </location>
</feature>
<feature type="transmembrane region" description="Helical" evidence="1">
    <location>
        <begin position="314"/>
        <end position="334"/>
    </location>
</feature>
<accession>A0A1F7WZF9</accession>
<feature type="transmembrane region" description="Helical" evidence="1">
    <location>
        <begin position="279"/>
        <end position="302"/>
    </location>
</feature>
<keyword evidence="1" id="KW-1133">Transmembrane helix</keyword>
<comment type="caution">
    <text evidence="2">The sequence shown here is derived from an EMBL/GenBank/DDBJ whole genome shotgun (WGS) entry which is preliminary data.</text>
</comment>
<name>A0A1F7WZF9_9BACT</name>
<dbReference type="AlphaFoldDB" id="A0A1F7WZF9"/>
<gene>
    <name evidence="2" type="ORF">A2159_01670</name>
</gene>
<feature type="transmembrane region" description="Helical" evidence="1">
    <location>
        <begin position="127"/>
        <end position="144"/>
    </location>
</feature>
<protein>
    <recommendedName>
        <fullName evidence="4">Glycosyltransferase RgtA/B/C/D-like domain-containing protein</fullName>
    </recommendedName>
</protein>
<dbReference type="Proteomes" id="UP000179219">
    <property type="component" value="Unassembled WGS sequence"/>
</dbReference>
<feature type="transmembrane region" description="Helical" evidence="1">
    <location>
        <begin position="150"/>
        <end position="167"/>
    </location>
</feature>